<feature type="domain" description="AB hydrolase-1" evidence="1">
    <location>
        <begin position="42"/>
        <end position="271"/>
    </location>
</feature>
<gene>
    <name evidence="2" type="ORF">AMOR_46670</name>
</gene>
<keyword evidence="2" id="KW-0378">Hydrolase</keyword>
<dbReference type="InterPro" id="IPR050266">
    <property type="entry name" value="AB_hydrolase_sf"/>
</dbReference>
<dbReference type="GO" id="GO:0016787">
    <property type="term" value="F:hydrolase activity"/>
    <property type="evidence" value="ECO:0007669"/>
    <property type="project" value="UniProtKB-KW"/>
</dbReference>
<protein>
    <submittedName>
        <fullName evidence="2">Alpha/beta hydrolase</fullName>
    </submittedName>
</protein>
<dbReference type="EMBL" id="AP025591">
    <property type="protein sequence ID" value="BDG05671.1"/>
    <property type="molecule type" value="Genomic_DNA"/>
</dbReference>
<dbReference type="PRINTS" id="PR00412">
    <property type="entry name" value="EPOXHYDRLASE"/>
</dbReference>
<evidence type="ECO:0000259" key="1">
    <source>
        <dbReference type="Pfam" id="PF00561"/>
    </source>
</evidence>
<dbReference type="Proteomes" id="UP001162891">
    <property type="component" value="Chromosome"/>
</dbReference>
<dbReference type="PRINTS" id="PR00111">
    <property type="entry name" value="ABHYDROLASE"/>
</dbReference>
<dbReference type="SUPFAM" id="SSF53474">
    <property type="entry name" value="alpha/beta-Hydrolases"/>
    <property type="match status" value="1"/>
</dbReference>
<dbReference type="Pfam" id="PF00561">
    <property type="entry name" value="Abhydrolase_1"/>
    <property type="match status" value="1"/>
</dbReference>
<keyword evidence="3" id="KW-1185">Reference proteome</keyword>
<sequence length="294" mass="32078">MPVSSIATSGVVTGLQRDVQTPMGRWGYAIHGARRRPDDPDILLAHGLFIDSAMWRAQIEPLARLGRVVVLDMPGHGRSEVPPPFDLPQHADALAGAMPAMDIRRAVCIGWSWGGSLALHLALRHPDRVSALAVLDTTAEAPTRYRKVKYRLLVEIVRRFGLTPWLARTQIAPTMFSPRSRRERPELVDEFVRSATALPREALIRGALAVAIDAPDILDRLGAVEIPSLVVCGTEDRGYPPEASERMARGIPGAQLRWIEGAGHLSPMERPDDVNRALVSFVSAQLNVNASGPA</sequence>
<dbReference type="PANTHER" id="PTHR43798:SF33">
    <property type="entry name" value="HYDROLASE, PUTATIVE (AFU_ORTHOLOGUE AFUA_2G14860)-RELATED"/>
    <property type="match status" value="1"/>
</dbReference>
<dbReference type="InterPro" id="IPR000639">
    <property type="entry name" value="Epox_hydrolase-like"/>
</dbReference>
<name>A0ABM7X1K8_9BACT</name>
<accession>A0ABM7X1K8</accession>
<dbReference type="InterPro" id="IPR000073">
    <property type="entry name" value="AB_hydrolase_1"/>
</dbReference>
<evidence type="ECO:0000313" key="2">
    <source>
        <dbReference type="EMBL" id="BDG05671.1"/>
    </source>
</evidence>
<dbReference type="InterPro" id="IPR029058">
    <property type="entry name" value="AB_hydrolase_fold"/>
</dbReference>
<dbReference type="PANTHER" id="PTHR43798">
    <property type="entry name" value="MONOACYLGLYCEROL LIPASE"/>
    <property type="match status" value="1"/>
</dbReference>
<dbReference type="Gene3D" id="3.40.50.1820">
    <property type="entry name" value="alpha/beta hydrolase"/>
    <property type="match status" value="1"/>
</dbReference>
<proteinExistence type="predicted"/>
<organism evidence="2 3">
    <name type="scientific">Anaeromyxobacter oryzae</name>
    <dbReference type="NCBI Taxonomy" id="2918170"/>
    <lineage>
        <taxon>Bacteria</taxon>
        <taxon>Pseudomonadati</taxon>
        <taxon>Myxococcota</taxon>
        <taxon>Myxococcia</taxon>
        <taxon>Myxococcales</taxon>
        <taxon>Cystobacterineae</taxon>
        <taxon>Anaeromyxobacteraceae</taxon>
        <taxon>Anaeromyxobacter</taxon>
    </lineage>
</organism>
<evidence type="ECO:0000313" key="3">
    <source>
        <dbReference type="Proteomes" id="UP001162891"/>
    </source>
</evidence>
<reference evidence="3" key="1">
    <citation type="journal article" date="2022" name="Int. J. Syst. Evol. Microbiol.">
        <title>Anaeromyxobacter oryzae sp. nov., Anaeromyxobacter diazotrophicus sp. nov. and Anaeromyxobacter paludicola sp. nov., isolated from paddy soils.</title>
        <authorList>
            <person name="Itoh H."/>
            <person name="Xu Z."/>
            <person name="Mise K."/>
            <person name="Masuda Y."/>
            <person name="Ushijima N."/>
            <person name="Hayakawa C."/>
            <person name="Shiratori Y."/>
            <person name="Senoo K."/>
        </authorList>
    </citation>
    <scope>NUCLEOTIDE SEQUENCE [LARGE SCALE GENOMIC DNA]</scope>
    <source>
        <strain evidence="3">Red232</strain>
    </source>
</reference>